<dbReference type="InterPro" id="IPR036754">
    <property type="entry name" value="YbaK/aa-tRNA-synt-asso_dom_sf"/>
</dbReference>
<evidence type="ECO:0000259" key="1">
    <source>
        <dbReference type="Pfam" id="PF04073"/>
    </source>
</evidence>
<gene>
    <name evidence="2" type="ORF">AB6713_09485</name>
</gene>
<protein>
    <submittedName>
        <fullName evidence="2">Aminoacyl-tRNA deacylase</fullName>
    </submittedName>
</protein>
<dbReference type="Proteomes" id="UP001566331">
    <property type="component" value="Unassembled WGS sequence"/>
</dbReference>
<name>A0ABV4HQ40_9GAMM</name>
<keyword evidence="3" id="KW-1185">Reference proteome</keyword>
<dbReference type="RefSeq" id="WP_370564515.1">
    <property type="nucleotide sequence ID" value="NZ_JBFWIB010000008.1"/>
</dbReference>
<comment type="caution">
    <text evidence="2">The sequence shown here is derived from an EMBL/GenBank/DDBJ whole genome shotgun (WGS) entry which is preliminary data.</text>
</comment>
<organism evidence="2 3">
    <name type="scientific">Luteimonas salinilitoris</name>
    <dbReference type="NCBI Taxonomy" id="3237697"/>
    <lineage>
        <taxon>Bacteria</taxon>
        <taxon>Pseudomonadati</taxon>
        <taxon>Pseudomonadota</taxon>
        <taxon>Gammaproteobacteria</taxon>
        <taxon>Lysobacterales</taxon>
        <taxon>Lysobacteraceae</taxon>
        <taxon>Luteimonas</taxon>
    </lineage>
</organism>
<feature type="domain" description="YbaK/aminoacyl-tRNA synthetase-associated" evidence="1">
    <location>
        <begin position="23"/>
        <end position="144"/>
    </location>
</feature>
<dbReference type="EMBL" id="JBFWIC010000010">
    <property type="protein sequence ID" value="MEZ0474850.1"/>
    <property type="molecule type" value="Genomic_DNA"/>
</dbReference>
<accession>A0ABV4HQ40</accession>
<dbReference type="CDD" id="cd04332">
    <property type="entry name" value="YbaK_like"/>
    <property type="match status" value="1"/>
</dbReference>
<dbReference type="Pfam" id="PF04073">
    <property type="entry name" value="tRNA_edit"/>
    <property type="match status" value="1"/>
</dbReference>
<sequence>MISPRLHSFLDERHAPYTTLPHDRTVTARQTADAAHVGNRSFAKTVMLKVDGNLAMLVMPAAYRVDLTRLSRALGGPEVELASEDEFKDVFADCELGAMPPFGNLYGVPVYVDARLATDTDEIAFNAGSHTDVVQMPYAEFERLTQPDLLYMAHVM</sequence>
<evidence type="ECO:0000313" key="3">
    <source>
        <dbReference type="Proteomes" id="UP001566331"/>
    </source>
</evidence>
<proteinExistence type="predicted"/>
<dbReference type="Gene3D" id="3.90.960.10">
    <property type="entry name" value="YbaK/aminoacyl-tRNA synthetase-associated domain"/>
    <property type="match status" value="1"/>
</dbReference>
<reference evidence="2 3" key="1">
    <citation type="submission" date="2024-07" db="EMBL/GenBank/DDBJ databases">
        <title>Luteimonas salilacus sp. nov., isolated from the shore soil of Salt Lake in Tibet of China.</title>
        <authorList>
            <person name="Zhang X."/>
            <person name="Li A."/>
        </authorList>
    </citation>
    <scope>NUCLEOTIDE SEQUENCE [LARGE SCALE GENOMIC DNA]</scope>
    <source>
        <strain evidence="2 3">B3-2-R+30</strain>
    </source>
</reference>
<dbReference type="InterPro" id="IPR007214">
    <property type="entry name" value="YbaK/aa-tRNA-synth-assoc-dom"/>
</dbReference>
<dbReference type="SUPFAM" id="SSF55826">
    <property type="entry name" value="YbaK/ProRS associated domain"/>
    <property type="match status" value="1"/>
</dbReference>
<evidence type="ECO:0000313" key="2">
    <source>
        <dbReference type="EMBL" id="MEZ0474850.1"/>
    </source>
</evidence>